<protein>
    <submittedName>
        <fullName evidence="1">Uncharacterized protein</fullName>
    </submittedName>
</protein>
<proteinExistence type="predicted"/>
<gene>
    <name evidence="1" type="ORF">O3303_05170</name>
</gene>
<sequence length="103" mass="11471">MPSTAMHLNTDPPQPARRPCLRDLATLTTTLLPPAVVMLIPLAELERRCHEINVTNPRYREETPLVLSYEYRRRDQLSGALRLAGPLAADNSLLTDAQPASRA</sequence>
<reference evidence="1 2" key="1">
    <citation type="submission" date="2022-12" db="EMBL/GenBank/DDBJ databases">
        <title>Hymenobacter canadensis sp. nov. isolated from lake water of the Cambridge Bay, Canada.</title>
        <authorList>
            <person name="Kim W.H."/>
            <person name="Lee Y.M."/>
        </authorList>
    </citation>
    <scope>NUCLEOTIDE SEQUENCE [LARGE SCALE GENOMIC DNA]</scope>
    <source>
        <strain evidence="1 2">PAMC 29467</strain>
    </source>
</reference>
<dbReference type="Proteomes" id="UP001211005">
    <property type="component" value="Chromosome"/>
</dbReference>
<dbReference type="EMBL" id="CP114767">
    <property type="protein sequence ID" value="WBA42954.1"/>
    <property type="molecule type" value="Genomic_DNA"/>
</dbReference>
<evidence type="ECO:0000313" key="1">
    <source>
        <dbReference type="EMBL" id="WBA42954.1"/>
    </source>
</evidence>
<dbReference type="RefSeq" id="WP_269561001.1">
    <property type="nucleotide sequence ID" value="NZ_CP114767.1"/>
</dbReference>
<name>A0ABY7LTM5_9BACT</name>
<keyword evidence="2" id="KW-1185">Reference proteome</keyword>
<organism evidence="1 2">
    <name type="scientific">Hymenobacter canadensis</name>
    <dbReference type="NCBI Taxonomy" id="2999067"/>
    <lineage>
        <taxon>Bacteria</taxon>
        <taxon>Pseudomonadati</taxon>
        <taxon>Bacteroidota</taxon>
        <taxon>Cytophagia</taxon>
        <taxon>Cytophagales</taxon>
        <taxon>Hymenobacteraceae</taxon>
        <taxon>Hymenobacter</taxon>
    </lineage>
</organism>
<evidence type="ECO:0000313" key="2">
    <source>
        <dbReference type="Proteomes" id="UP001211005"/>
    </source>
</evidence>
<accession>A0ABY7LTM5</accession>